<proteinExistence type="predicted"/>
<evidence type="ECO:0000313" key="1">
    <source>
        <dbReference type="EMBL" id="GDY64912.1"/>
    </source>
</evidence>
<dbReference type="AlphaFoldDB" id="A0A4D4LUB7"/>
<reference evidence="1 2" key="1">
    <citation type="submission" date="2019-04" db="EMBL/GenBank/DDBJ databases">
        <title>Draft genome sequences of Streptomyces avermitilis NBRC 14893.</title>
        <authorList>
            <person name="Komaki H."/>
            <person name="Tamura T."/>
            <person name="Hosoyama A."/>
        </authorList>
    </citation>
    <scope>NUCLEOTIDE SEQUENCE [LARGE SCALE GENOMIC DNA]</scope>
    <source>
        <strain evidence="1 2">NBRC 14893</strain>
    </source>
</reference>
<sequence>MLEEFDERDGTDVEITPHQLLAELLRSVLGQLEVEERPGPREPPVQRQAVQELDVADARPGARIVHIVRLDPMRYGAGSRVPVWFSKPRAPLVSRPATGRVHPVVNPSPDLVKHPGDVIFPSIAFGCLRARLAASCSLVSLAVQSLRSM</sequence>
<protein>
    <submittedName>
        <fullName evidence="1">Uncharacterized protein</fullName>
    </submittedName>
</protein>
<evidence type="ECO:0000313" key="2">
    <source>
        <dbReference type="Proteomes" id="UP000302139"/>
    </source>
</evidence>
<comment type="caution">
    <text evidence="1">The sequence shown here is derived from an EMBL/GenBank/DDBJ whole genome shotgun (WGS) entry which is preliminary data.</text>
</comment>
<dbReference type="Proteomes" id="UP000302139">
    <property type="component" value="Unassembled WGS sequence"/>
</dbReference>
<accession>A0A4D4LUB7</accession>
<dbReference type="EMBL" id="BJHX01000001">
    <property type="protein sequence ID" value="GDY64912.1"/>
    <property type="molecule type" value="Genomic_DNA"/>
</dbReference>
<name>A0A4D4LUB7_STRAX</name>
<gene>
    <name evidence="1" type="ORF">SAV14893_043050</name>
</gene>
<organism evidence="1 2">
    <name type="scientific">Streptomyces avermitilis</name>
    <dbReference type="NCBI Taxonomy" id="33903"/>
    <lineage>
        <taxon>Bacteria</taxon>
        <taxon>Bacillati</taxon>
        <taxon>Actinomycetota</taxon>
        <taxon>Actinomycetes</taxon>
        <taxon>Kitasatosporales</taxon>
        <taxon>Streptomycetaceae</taxon>
        <taxon>Streptomyces</taxon>
    </lineage>
</organism>